<organism evidence="1 2">
    <name type="scientific">Sphaerodactylus townsendi</name>
    <dbReference type="NCBI Taxonomy" id="933632"/>
    <lineage>
        <taxon>Eukaryota</taxon>
        <taxon>Metazoa</taxon>
        <taxon>Chordata</taxon>
        <taxon>Craniata</taxon>
        <taxon>Vertebrata</taxon>
        <taxon>Euteleostomi</taxon>
        <taxon>Lepidosauria</taxon>
        <taxon>Squamata</taxon>
        <taxon>Bifurcata</taxon>
        <taxon>Gekkota</taxon>
        <taxon>Sphaerodactylidae</taxon>
        <taxon>Sphaerodactylus</taxon>
    </lineage>
</organism>
<gene>
    <name evidence="1" type="primary">PLXNA1_6</name>
    <name evidence="1" type="ORF">K3G42_017542</name>
</gene>
<keyword evidence="2" id="KW-1185">Reference proteome</keyword>
<accession>A0ACB8EIE1</accession>
<name>A0ACB8EIE1_9SAUR</name>
<evidence type="ECO:0000313" key="2">
    <source>
        <dbReference type="Proteomes" id="UP000827872"/>
    </source>
</evidence>
<dbReference type="EMBL" id="CM037616">
    <property type="protein sequence ID" value="KAH7991961.1"/>
    <property type="molecule type" value="Genomic_DNA"/>
</dbReference>
<dbReference type="Proteomes" id="UP000827872">
    <property type="component" value="Linkage Group LG03"/>
</dbReference>
<evidence type="ECO:0000313" key="1">
    <source>
        <dbReference type="EMBL" id="KAH7991961.1"/>
    </source>
</evidence>
<protein>
    <submittedName>
        <fullName evidence="1">Plexin-A1</fullName>
    </submittedName>
</protein>
<sequence length="100" mass="11318">MSRQLTSNQWMSRTHEDCPQILPSTQIYIPVGVVKPITLTAKNLPQPQSGQRNYECIFHIPGSPTRVTALRFNSTSIQCQNTSLCEIVLCRINIPSFLCR</sequence>
<comment type="caution">
    <text evidence="1">The sequence shown here is derived from an EMBL/GenBank/DDBJ whole genome shotgun (WGS) entry which is preliminary data.</text>
</comment>
<reference evidence="1" key="1">
    <citation type="submission" date="2021-08" db="EMBL/GenBank/DDBJ databases">
        <title>The first chromosome-level gecko genome reveals the dynamic sex chromosomes of Neotropical dwarf geckos (Sphaerodactylidae: Sphaerodactylus).</title>
        <authorList>
            <person name="Pinto B.J."/>
            <person name="Keating S.E."/>
            <person name="Gamble T."/>
        </authorList>
    </citation>
    <scope>NUCLEOTIDE SEQUENCE</scope>
    <source>
        <strain evidence="1">TG3544</strain>
    </source>
</reference>
<proteinExistence type="predicted"/>